<evidence type="ECO:0000313" key="1">
    <source>
        <dbReference type="EMBL" id="UYO61824.1"/>
    </source>
</evidence>
<gene>
    <name evidence="1" type="ORF">LNN31_13665</name>
</gene>
<dbReference type="RefSeq" id="WP_263992619.1">
    <property type="nucleotide sequence ID" value="NZ_CP087994.1"/>
</dbReference>
<accession>A0ABY6HD05</accession>
<organism evidence="1 2">
    <name type="scientific">Acetobacterium wieringae</name>
    <dbReference type="NCBI Taxonomy" id="52694"/>
    <lineage>
        <taxon>Bacteria</taxon>
        <taxon>Bacillati</taxon>
        <taxon>Bacillota</taxon>
        <taxon>Clostridia</taxon>
        <taxon>Eubacteriales</taxon>
        <taxon>Eubacteriaceae</taxon>
        <taxon>Acetobacterium</taxon>
    </lineage>
</organism>
<proteinExistence type="predicted"/>
<reference evidence="1" key="1">
    <citation type="submission" date="2021-11" db="EMBL/GenBank/DDBJ databases">
        <title>Isoprene-degrading acetogen.</title>
        <authorList>
            <person name="Yang Y."/>
            <person name="Jin H."/>
            <person name="Yan J."/>
        </authorList>
    </citation>
    <scope>NUCLEOTIDE SEQUENCE</scope>
    <source>
        <strain evidence="1">Berkeley</strain>
    </source>
</reference>
<dbReference type="EMBL" id="CP087994">
    <property type="protein sequence ID" value="UYO61824.1"/>
    <property type="molecule type" value="Genomic_DNA"/>
</dbReference>
<dbReference type="Proteomes" id="UP001163550">
    <property type="component" value="Chromosome"/>
</dbReference>
<sequence length="89" mass="10205">MASYARKPQTIEAHQWNSDITEKMPKWLYDAIMDGDKFVMKGRGLFLRTGEEAEGDYLVGDGDYIVREGDGSLSTRHPGVFESEWYLLK</sequence>
<name>A0ABY6HD05_9FIRM</name>
<keyword evidence="2" id="KW-1185">Reference proteome</keyword>
<evidence type="ECO:0000313" key="2">
    <source>
        <dbReference type="Proteomes" id="UP001163550"/>
    </source>
</evidence>
<protein>
    <submittedName>
        <fullName evidence="1">Uncharacterized protein</fullName>
    </submittedName>
</protein>